<organism evidence="4 5">
    <name type="scientific">Aphidius gifuensis</name>
    <name type="common">Parasitoid wasp</name>
    <dbReference type="NCBI Taxonomy" id="684658"/>
    <lineage>
        <taxon>Eukaryota</taxon>
        <taxon>Metazoa</taxon>
        <taxon>Ecdysozoa</taxon>
        <taxon>Arthropoda</taxon>
        <taxon>Hexapoda</taxon>
        <taxon>Insecta</taxon>
        <taxon>Pterygota</taxon>
        <taxon>Neoptera</taxon>
        <taxon>Endopterygota</taxon>
        <taxon>Hymenoptera</taxon>
        <taxon>Apocrita</taxon>
        <taxon>Ichneumonoidea</taxon>
        <taxon>Braconidae</taxon>
        <taxon>Aphidiinae</taxon>
        <taxon>Aphidius</taxon>
    </lineage>
</organism>
<feature type="region of interest" description="Disordered" evidence="1">
    <location>
        <begin position="1407"/>
        <end position="1429"/>
    </location>
</feature>
<dbReference type="Pfam" id="PF00041">
    <property type="entry name" value="fn3"/>
    <property type="match status" value="2"/>
</dbReference>
<feature type="domain" description="Fibronectin type-III" evidence="3">
    <location>
        <begin position="852"/>
        <end position="955"/>
    </location>
</feature>
<dbReference type="Gene3D" id="2.60.40.10">
    <property type="entry name" value="Immunoglobulins"/>
    <property type="match status" value="6"/>
</dbReference>
<sequence>MESMMCSDNSSSVKDTMPSSWQSNDLKSNNEIKKNKHRKVSLNLNHDNANKSKLNNHSKYSELKNNIHHNNDKYHVAKKNKINNINFIKKNSNNHTKMSNHILNIKKYLTCWQFVVIFFIGLLINATAENCSTGINTPGYTYPFGDILMKYGDDLQITCVLNVTINSTANSKYLFFSRNGEELDPAFTRIINDSAIELTVKKPPRSKDMYYCNLRKPSSSGHTFLCLNQVTVGDFPGEPETFDCVSPNWEKLICHWKPKQNYINTQYSLAFNVVGRGVKVLFKCPAAKENIPLAPNTCIWEAGSDPIYRQPYEYYNFYLTARNIFGNATIPYRFDHYANVLPNKPDNLTVISKTSSSAEIYWAVPFPLQQFPPGIHHRIMYQHQWSKNWTIIDIKTKTREPEKRFNITSMYANTVYDVRVVIKSATADQTKWSNFSSITFRTLSALPGKGPRVDVGSFEIVDDGPLKREVYIYWQTIPQILENGNSFKYQIASIKEDGNIINDEIINERPIELTRTYARFDKLNFGEYHIGINATNQIGSHPTTAWITIPSKKNLPMPPESFTKIAFDEGVYELSWKLPTRSDGIINYTIFWCDNDRDRPFLCAGYLDWIHVSNTTTMYNMTVPNPNKIYQFAISSNTANSSSGMIWASCTVIHNRIVGKVKSLWIDRIGSHDIEVRWNLECSDRVGIILGYKIYYCPIKSPFKSECKEPSKNITVLSSQYAMRGIVNNLKPYTTYKLTLSMLTKYGEGLESEPLHNTTLEASPDIPNNLKITNITNTTISLSWSKPVSTNGVLHSYMLYYNDNTITLDEKNQTAKLVDLLPYKNYSISITACTVACSEKSPSIYGHTLIGVPGKINHQPNMRYVNETLLFINWSKPTFPNGNNDYYEVLHVNTNEIINSTISELKLTSKICENPRNIGSQKYQIRAININEYGEHLIGPWSDIGETVCYGYLPSIKYHVILSILFISLFIIFCIICIKYARRLWQTCQAMQDVEVKLPPGLQREKLLQKQSDQKHIRHSSPDSSGCSIGHESVTSSLTSDLHGSTDSGTEVDPVLNDSKHNEQQTLAWESNLRQRNVCNNSKSTITGINDAHLKWDSYVKIQKNDDNIDDIQSLARSTPNLNDNSSDFMIPQQAWSSTGYISMPSSQDLSCDSNPSPIPKEFINSSAAYSVVGLLPNATSSKINLHQDDTKTNMPYVSLASFDDKNKQKNIDDNIIQVYNIEQSSPSSSKPYVQAGILDSMKKIDKPTRESLKQLTPSKPTDSCYNKNITSPFLNKKNMDTKPYVTIGDVSDIKKSPNTKFGDKKQSITTNLSKVNEPYVMASSIYPNLQDIINDPSASSSSSTLAASSTDANDYDDLQKTLTVNYPPISWDDMDDLDHSIEDNIDKSVNKNTAGYVAVSDLPKKNENLKTSDGKATSSYVQHHQLKK</sequence>
<reference evidence="4 5" key="1">
    <citation type="submission" date="2020-08" db="EMBL/GenBank/DDBJ databases">
        <title>Aphidius gifuensis genome sequencing and assembly.</title>
        <authorList>
            <person name="Du Z."/>
        </authorList>
    </citation>
    <scope>NUCLEOTIDE SEQUENCE [LARGE SCALE GENOMIC DNA]</scope>
    <source>
        <strain evidence="4">YNYX2018</strain>
        <tissue evidence="4">Adults</tissue>
    </source>
</reference>
<dbReference type="PANTHER" id="PTHR46957:SF3">
    <property type="entry name" value="CYTOKINE RECEPTOR"/>
    <property type="match status" value="1"/>
</dbReference>
<keyword evidence="5" id="KW-1185">Reference proteome</keyword>
<comment type="caution">
    <text evidence="4">The sequence shown here is derived from an EMBL/GenBank/DDBJ whole genome shotgun (WGS) entry which is preliminary data.</text>
</comment>
<proteinExistence type="predicted"/>
<evidence type="ECO:0000256" key="2">
    <source>
        <dbReference type="SAM" id="Phobius"/>
    </source>
</evidence>
<dbReference type="CDD" id="cd00063">
    <property type="entry name" value="FN3"/>
    <property type="match status" value="3"/>
</dbReference>
<name>A0A834XVG1_APHGI</name>
<dbReference type="PANTHER" id="PTHR46957">
    <property type="entry name" value="CYTOKINE RECEPTOR"/>
    <property type="match status" value="1"/>
</dbReference>
<dbReference type="InterPro" id="IPR003961">
    <property type="entry name" value="FN3_dom"/>
</dbReference>
<accession>A0A834XVG1</accession>
<dbReference type="Proteomes" id="UP000639338">
    <property type="component" value="Unassembled WGS sequence"/>
</dbReference>
<keyword evidence="2" id="KW-1133">Transmembrane helix</keyword>
<dbReference type="GO" id="GO:0016020">
    <property type="term" value="C:membrane"/>
    <property type="evidence" value="ECO:0007669"/>
    <property type="project" value="UniProtKB-SubCell"/>
</dbReference>
<dbReference type="SUPFAM" id="SSF49265">
    <property type="entry name" value="Fibronectin type III"/>
    <property type="match status" value="5"/>
</dbReference>
<dbReference type="InterPro" id="IPR013783">
    <property type="entry name" value="Ig-like_fold"/>
</dbReference>
<dbReference type="SMART" id="SM00060">
    <property type="entry name" value="FN3"/>
    <property type="match status" value="5"/>
</dbReference>
<dbReference type="OrthoDB" id="6381660at2759"/>
<feature type="domain" description="Fibronectin type-III" evidence="3">
    <location>
        <begin position="344"/>
        <end position="445"/>
    </location>
</feature>
<feature type="compositionally biased region" description="Polar residues" evidence="1">
    <location>
        <begin position="1"/>
        <end position="27"/>
    </location>
</feature>
<feature type="domain" description="Fibronectin type-III" evidence="3">
    <location>
        <begin position="766"/>
        <end position="851"/>
    </location>
</feature>
<protein>
    <recommendedName>
        <fullName evidence="3">Fibronectin type-III domain-containing protein</fullName>
    </recommendedName>
</protein>
<feature type="region of interest" description="Disordered" evidence="1">
    <location>
        <begin position="1"/>
        <end position="36"/>
    </location>
</feature>
<feature type="domain" description="Fibronectin type-III" evidence="3">
    <location>
        <begin position="660"/>
        <end position="762"/>
    </location>
</feature>
<feature type="compositionally biased region" description="Polar residues" evidence="1">
    <location>
        <begin position="1022"/>
        <end position="1049"/>
    </location>
</feature>
<keyword evidence="2" id="KW-0472">Membrane</keyword>
<dbReference type="PROSITE" id="PS50853">
    <property type="entry name" value="FN3"/>
    <property type="match status" value="4"/>
</dbReference>
<evidence type="ECO:0000256" key="1">
    <source>
        <dbReference type="SAM" id="MobiDB-lite"/>
    </source>
</evidence>
<keyword evidence="2" id="KW-0812">Transmembrane</keyword>
<dbReference type="InterPro" id="IPR036116">
    <property type="entry name" value="FN3_sf"/>
</dbReference>
<feature type="transmembrane region" description="Helical" evidence="2">
    <location>
        <begin position="958"/>
        <end position="981"/>
    </location>
</feature>
<evidence type="ECO:0000313" key="5">
    <source>
        <dbReference type="Proteomes" id="UP000639338"/>
    </source>
</evidence>
<evidence type="ECO:0000259" key="3">
    <source>
        <dbReference type="PROSITE" id="PS50853"/>
    </source>
</evidence>
<dbReference type="EMBL" id="JACMRX010000003">
    <property type="protein sequence ID" value="KAF7993551.1"/>
    <property type="molecule type" value="Genomic_DNA"/>
</dbReference>
<gene>
    <name evidence="4" type="ORF">HCN44_010146</name>
</gene>
<evidence type="ECO:0000313" key="4">
    <source>
        <dbReference type="EMBL" id="KAF7993551.1"/>
    </source>
</evidence>
<dbReference type="InterPro" id="IPR050713">
    <property type="entry name" value="RTP_Phos/Ushers"/>
</dbReference>
<feature type="region of interest" description="Disordered" evidence="1">
    <location>
        <begin position="1009"/>
        <end position="1057"/>
    </location>
</feature>